<sequence>MAKPVSTVMFRDTLCLLLAFCHFVVGESLKPIMDNNSMLLRNSSAQLMFQDIIIPVLHKKSTKKRTVMDGIIRNGRSKRGIILIDEDFDKPAEPGVKHGWSSGEVEARESLRLNDKNIFTDEGSGSNVISETTETMYSAGQTGDHGNRISDTTETTYLADQTRTGSKLISEPTEATYSISQTNVRNTKPPSTETSASNISKAWITNIEGSGDDISVQSTVTAFTESIPDLHIIQNLCVNFTCFDSEIYIYPEHVAKVPEGSNLLLSCSATNSSMLYWYKDNGTEASLLRKSQEHYELFYNISHTKTHHSGKYICLRIKENSCCLKEVHITVYVVPAYQYHLLLICIIMAVCLITCTVLGIWRTITIKKYAKQFIVDKQNSQMPPLL</sequence>
<keyword evidence="1" id="KW-0472">Membrane</keyword>
<dbReference type="OMA" id="WRTITIK"/>
<gene>
    <name evidence="4" type="ORF">X975_15426</name>
</gene>
<organism evidence="4 5">
    <name type="scientific">Stegodyphus mimosarum</name>
    <name type="common">African social velvet spider</name>
    <dbReference type="NCBI Taxonomy" id="407821"/>
    <lineage>
        <taxon>Eukaryota</taxon>
        <taxon>Metazoa</taxon>
        <taxon>Ecdysozoa</taxon>
        <taxon>Arthropoda</taxon>
        <taxon>Chelicerata</taxon>
        <taxon>Arachnida</taxon>
        <taxon>Araneae</taxon>
        <taxon>Araneomorphae</taxon>
        <taxon>Entelegynae</taxon>
        <taxon>Eresoidea</taxon>
        <taxon>Eresidae</taxon>
        <taxon>Stegodyphus</taxon>
    </lineage>
</organism>
<evidence type="ECO:0000256" key="1">
    <source>
        <dbReference type="SAM" id="Phobius"/>
    </source>
</evidence>
<dbReference type="EMBL" id="KK118034">
    <property type="protein sequence ID" value="KFM72047.1"/>
    <property type="molecule type" value="Genomic_DNA"/>
</dbReference>
<name>A0A087U3V8_STEMI</name>
<dbReference type="Proteomes" id="UP000054359">
    <property type="component" value="Unassembled WGS sequence"/>
</dbReference>
<keyword evidence="1" id="KW-1133">Transmembrane helix</keyword>
<dbReference type="InterPro" id="IPR013783">
    <property type="entry name" value="Ig-like_fold"/>
</dbReference>
<accession>A0A087U3V8</accession>
<feature type="chain" id="PRO_5001830216" description="Ig-like domain-containing protein" evidence="2">
    <location>
        <begin position="27"/>
        <end position="386"/>
    </location>
</feature>
<evidence type="ECO:0000256" key="2">
    <source>
        <dbReference type="SAM" id="SignalP"/>
    </source>
</evidence>
<evidence type="ECO:0000313" key="5">
    <source>
        <dbReference type="Proteomes" id="UP000054359"/>
    </source>
</evidence>
<proteinExistence type="predicted"/>
<dbReference type="InterPro" id="IPR007110">
    <property type="entry name" value="Ig-like_dom"/>
</dbReference>
<keyword evidence="5" id="KW-1185">Reference proteome</keyword>
<protein>
    <recommendedName>
        <fullName evidence="3">Ig-like domain-containing protein</fullName>
    </recommendedName>
</protein>
<feature type="signal peptide" evidence="2">
    <location>
        <begin position="1"/>
        <end position="26"/>
    </location>
</feature>
<dbReference type="Pfam" id="PF13927">
    <property type="entry name" value="Ig_3"/>
    <property type="match status" value="1"/>
</dbReference>
<reference evidence="4 5" key="1">
    <citation type="submission" date="2013-11" db="EMBL/GenBank/DDBJ databases">
        <title>Genome sequencing of Stegodyphus mimosarum.</title>
        <authorList>
            <person name="Bechsgaard J."/>
        </authorList>
    </citation>
    <scope>NUCLEOTIDE SEQUENCE [LARGE SCALE GENOMIC DNA]</scope>
</reference>
<evidence type="ECO:0000259" key="3">
    <source>
        <dbReference type="PROSITE" id="PS50835"/>
    </source>
</evidence>
<dbReference type="Gene3D" id="2.60.40.10">
    <property type="entry name" value="Immunoglobulins"/>
    <property type="match status" value="1"/>
</dbReference>
<dbReference type="InterPro" id="IPR003599">
    <property type="entry name" value="Ig_sub"/>
</dbReference>
<evidence type="ECO:0000313" key="4">
    <source>
        <dbReference type="EMBL" id="KFM72047.1"/>
    </source>
</evidence>
<dbReference type="PROSITE" id="PS50835">
    <property type="entry name" value="IG_LIKE"/>
    <property type="match status" value="1"/>
</dbReference>
<keyword evidence="2" id="KW-0732">Signal</keyword>
<keyword evidence="1" id="KW-0812">Transmembrane</keyword>
<dbReference type="OrthoDB" id="6421309at2759"/>
<feature type="non-terminal residue" evidence="4">
    <location>
        <position position="386"/>
    </location>
</feature>
<dbReference type="AlphaFoldDB" id="A0A087U3V8"/>
<feature type="transmembrane region" description="Helical" evidence="1">
    <location>
        <begin position="339"/>
        <end position="361"/>
    </location>
</feature>
<dbReference type="SMART" id="SM00409">
    <property type="entry name" value="IG"/>
    <property type="match status" value="1"/>
</dbReference>
<feature type="domain" description="Ig-like" evidence="3">
    <location>
        <begin position="228"/>
        <end position="314"/>
    </location>
</feature>
<dbReference type="InterPro" id="IPR036179">
    <property type="entry name" value="Ig-like_dom_sf"/>
</dbReference>
<dbReference type="SUPFAM" id="SSF48726">
    <property type="entry name" value="Immunoglobulin"/>
    <property type="match status" value="1"/>
</dbReference>